<keyword evidence="2" id="KW-0812">Transmembrane</keyword>
<gene>
    <name evidence="4" type="ORF">D5H75_20650</name>
</gene>
<dbReference type="Proteomes" id="UP000265768">
    <property type="component" value="Unassembled WGS sequence"/>
</dbReference>
<name>A0A3A4AQS3_9ACTN</name>
<dbReference type="EMBL" id="QZEY01000007">
    <property type="protein sequence ID" value="RJL31441.1"/>
    <property type="molecule type" value="Genomic_DNA"/>
</dbReference>
<keyword evidence="2" id="KW-0472">Membrane</keyword>
<dbReference type="AlphaFoldDB" id="A0A3A4AQS3"/>
<feature type="region of interest" description="Disordered" evidence="1">
    <location>
        <begin position="72"/>
        <end position="116"/>
    </location>
</feature>
<dbReference type="OrthoDB" id="3287229at2"/>
<accession>A0A3A4AQS3</accession>
<comment type="caution">
    <text evidence="4">The sequence shown here is derived from an EMBL/GenBank/DDBJ whole genome shotgun (WGS) entry which is preliminary data.</text>
</comment>
<feature type="domain" description="Knr4/Smi1-like" evidence="3">
    <location>
        <begin position="153"/>
        <end position="270"/>
    </location>
</feature>
<evidence type="ECO:0000256" key="2">
    <source>
        <dbReference type="SAM" id="Phobius"/>
    </source>
</evidence>
<protein>
    <recommendedName>
        <fullName evidence="3">Knr4/Smi1-like domain-containing protein</fullName>
    </recommendedName>
</protein>
<dbReference type="InterPro" id="IPR037883">
    <property type="entry name" value="Knr4/Smi1-like_sf"/>
</dbReference>
<sequence length="301" mass="32880">MWDLFLVRLAPAVVALAVLALAVRESRRRSAAPLAPPLPATGPAPARRRYGPARLTAFLLLATVLAASDLALPGPGRETRPPPATPAEAAPPPREESLTPGEVRRAGCAPAKRRPVVRPVNPRTKAAVDRAWDRIERWLRRRAPGTYRTLGEPATPLRIARAEAAMGLRFPDGLKASLLRHDGGFPMDALHDLSDLDVIVSDWRMLCGILADGPIEAVDTWWHGKMIPFASAGDGGNQVIDARNGAVGNYYNEEGLSFDGDRGWPSYLAMLRDIARSLEKGRRLRGDRPVVRDGRLDWDLE</sequence>
<proteinExistence type="predicted"/>
<feature type="transmembrane region" description="Helical" evidence="2">
    <location>
        <begin position="55"/>
        <end position="72"/>
    </location>
</feature>
<organism evidence="4 5">
    <name type="scientific">Bailinhaonella thermotolerans</name>
    <dbReference type="NCBI Taxonomy" id="1070861"/>
    <lineage>
        <taxon>Bacteria</taxon>
        <taxon>Bacillati</taxon>
        <taxon>Actinomycetota</taxon>
        <taxon>Actinomycetes</taxon>
        <taxon>Streptosporangiales</taxon>
        <taxon>Streptosporangiaceae</taxon>
        <taxon>Bailinhaonella</taxon>
    </lineage>
</organism>
<dbReference type="InterPro" id="IPR018958">
    <property type="entry name" value="Knr4/Smi1-like_dom"/>
</dbReference>
<keyword evidence="2" id="KW-1133">Transmembrane helix</keyword>
<dbReference type="SMART" id="SM00860">
    <property type="entry name" value="SMI1_KNR4"/>
    <property type="match status" value="1"/>
</dbReference>
<evidence type="ECO:0000259" key="3">
    <source>
        <dbReference type="SMART" id="SM00860"/>
    </source>
</evidence>
<evidence type="ECO:0000256" key="1">
    <source>
        <dbReference type="SAM" id="MobiDB-lite"/>
    </source>
</evidence>
<dbReference type="SUPFAM" id="SSF160631">
    <property type="entry name" value="SMI1/KNR4-like"/>
    <property type="match status" value="1"/>
</dbReference>
<reference evidence="4 5" key="1">
    <citation type="submission" date="2018-09" db="EMBL/GenBank/DDBJ databases">
        <title>YIM 75507 draft genome.</title>
        <authorList>
            <person name="Tang S."/>
            <person name="Feng Y."/>
        </authorList>
    </citation>
    <scope>NUCLEOTIDE SEQUENCE [LARGE SCALE GENOMIC DNA]</scope>
    <source>
        <strain evidence="4 5">YIM 75507</strain>
    </source>
</reference>
<feature type="compositionally biased region" description="Pro residues" evidence="1">
    <location>
        <begin position="81"/>
        <end position="92"/>
    </location>
</feature>
<dbReference type="RefSeq" id="WP_119928126.1">
    <property type="nucleotide sequence ID" value="NZ_QZEY01000007.1"/>
</dbReference>
<evidence type="ECO:0000313" key="5">
    <source>
        <dbReference type="Proteomes" id="UP000265768"/>
    </source>
</evidence>
<keyword evidence="5" id="KW-1185">Reference proteome</keyword>
<evidence type="ECO:0000313" key="4">
    <source>
        <dbReference type="EMBL" id="RJL31441.1"/>
    </source>
</evidence>
<feature type="compositionally biased region" description="Basic and acidic residues" evidence="1">
    <location>
        <begin position="93"/>
        <end position="105"/>
    </location>
</feature>
<dbReference type="Pfam" id="PF09346">
    <property type="entry name" value="SMI1_KNR4"/>
    <property type="match status" value="1"/>
</dbReference>